<dbReference type="InterPro" id="IPR027417">
    <property type="entry name" value="P-loop_NTPase"/>
</dbReference>
<proteinExistence type="predicted"/>
<dbReference type="Proteomes" id="UP001139336">
    <property type="component" value="Unassembled WGS sequence"/>
</dbReference>
<protein>
    <submittedName>
        <fullName evidence="7">ATP-binding cassette domain-containing protein</fullName>
    </submittedName>
</protein>
<gene>
    <name evidence="7" type="ORF">L1O03_01830</name>
</gene>
<evidence type="ECO:0000313" key="8">
    <source>
        <dbReference type="Proteomes" id="UP001139336"/>
    </source>
</evidence>
<dbReference type="PANTHER" id="PTHR42711:SF19">
    <property type="entry name" value="DOXORUBICIN RESISTANCE ATP-BINDING PROTEIN DRRA"/>
    <property type="match status" value="1"/>
</dbReference>
<dbReference type="InterPro" id="IPR050763">
    <property type="entry name" value="ABC_transporter_ATP-binding"/>
</dbReference>
<evidence type="ECO:0000256" key="3">
    <source>
        <dbReference type="ARBA" id="ARBA00022741"/>
    </source>
</evidence>
<dbReference type="InterPro" id="IPR017871">
    <property type="entry name" value="ABC_transporter-like_CS"/>
</dbReference>
<keyword evidence="8" id="KW-1185">Reference proteome</keyword>
<comment type="caution">
    <text evidence="7">The sequence shown here is derived from an EMBL/GenBank/DDBJ whole genome shotgun (WGS) entry which is preliminary data.</text>
</comment>
<reference evidence="7" key="1">
    <citation type="submission" date="2022-01" db="EMBL/GenBank/DDBJ databases">
        <title>Corynebacterium sp. nov isolated from isolated from the feces of the greater white-fronted geese (Anser albifrons) at Poyang Lake, PR China.</title>
        <authorList>
            <person name="Liu Q."/>
        </authorList>
    </citation>
    <scope>NUCLEOTIDE SEQUENCE</scope>
    <source>
        <strain evidence="7">JCM 32435</strain>
    </source>
</reference>
<dbReference type="Pfam" id="PF00005">
    <property type="entry name" value="ABC_tran"/>
    <property type="match status" value="1"/>
</dbReference>
<dbReference type="GO" id="GO:0016887">
    <property type="term" value="F:ATP hydrolysis activity"/>
    <property type="evidence" value="ECO:0007669"/>
    <property type="project" value="InterPro"/>
</dbReference>
<dbReference type="RefSeq" id="WP_236117703.1">
    <property type="nucleotide sequence ID" value="NZ_JAKGSI010000001.1"/>
</dbReference>
<dbReference type="PANTHER" id="PTHR42711">
    <property type="entry name" value="ABC TRANSPORTER ATP-BINDING PROTEIN"/>
    <property type="match status" value="1"/>
</dbReference>
<evidence type="ECO:0000256" key="2">
    <source>
        <dbReference type="ARBA" id="ARBA00022448"/>
    </source>
</evidence>
<feature type="domain" description="ABC transporter" evidence="6">
    <location>
        <begin position="6"/>
        <end position="240"/>
    </location>
</feature>
<dbReference type="AlphaFoldDB" id="A0A9X1TXC6"/>
<evidence type="ECO:0000256" key="5">
    <source>
        <dbReference type="ARBA" id="ARBA00023251"/>
    </source>
</evidence>
<name>A0A9X1TXC6_9CORY</name>
<sequence length="327" mass="34775">MSDPTLEVRDLHCELGSRSSRAHILRGVNLNIEAGSIVAVLGANGAGKTTLVNVLSTLLPFTKGSVRIDGHDLATDPAGIRQSIALTGQYAAVDPILTGRENLRYFGLLSGLTRAEAAERAAELLSQFGLEGAADRRVSDYSGGMRRRLDIAVSLMVPPSLLFLDEPTTGLDPASRADVWAMIKDLSHSGTAILLTTQYLEEADALADRIAVLAEGVVIDEGTPQELKGRYGTPLCTVTFREDADADTFRRTITAEGYELADEAQAGPAPRVIAPNGYRDMVHILSLWNGSEDAIIDAAMTPPSLDDVYMAVADSGDVAQKASGEKP</sequence>
<dbReference type="GO" id="GO:0005886">
    <property type="term" value="C:plasma membrane"/>
    <property type="evidence" value="ECO:0007669"/>
    <property type="project" value="UniProtKB-SubCell"/>
</dbReference>
<keyword evidence="2" id="KW-0813">Transport</keyword>
<dbReference type="PROSITE" id="PS00211">
    <property type="entry name" value="ABC_TRANSPORTER_1"/>
    <property type="match status" value="1"/>
</dbReference>
<organism evidence="7 8">
    <name type="scientific">Corynebacterium uropygiale</name>
    <dbReference type="NCBI Taxonomy" id="1775911"/>
    <lineage>
        <taxon>Bacteria</taxon>
        <taxon>Bacillati</taxon>
        <taxon>Actinomycetota</taxon>
        <taxon>Actinomycetes</taxon>
        <taxon>Mycobacteriales</taxon>
        <taxon>Corynebacteriaceae</taxon>
        <taxon>Corynebacterium</taxon>
    </lineage>
</organism>
<dbReference type="Gene3D" id="3.40.50.300">
    <property type="entry name" value="P-loop containing nucleotide triphosphate hydrolases"/>
    <property type="match status" value="1"/>
</dbReference>
<dbReference type="EMBL" id="JAKGSI010000001">
    <property type="protein sequence ID" value="MCF4005915.1"/>
    <property type="molecule type" value="Genomic_DNA"/>
</dbReference>
<dbReference type="InterPro" id="IPR003439">
    <property type="entry name" value="ABC_transporter-like_ATP-bd"/>
</dbReference>
<dbReference type="GO" id="GO:0046677">
    <property type="term" value="P:response to antibiotic"/>
    <property type="evidence" value="ECO:0007669"/>
    <property type="project" value="UniProtKB-KW"/>
</dbReference>
<keyword evidence="5" id="KW-0046">Antibiotic resistance</keyword>
<evidence type="ECO:0000256" key="1">
    <source>
        <dbReference type="ARBA" id="ARBA00004202"/>
    </source>
</evidence>
<keyword evidence="4 7" id="KW-0067">ATP-binding</keyword>
<dbReference type="SUPFAM" id="SSF52540">
    <property type="entry name" value="P-loop containing nucleoside triphosphate hydrolases"/>
    <property type="match status" value="1"/>
</dbReference>
<dbReference type="GO" id="GO:0005524">
    <property type="term" value="F:ATP binding"/>
    <property type="evidence" value="ECO:0007669"/>
    <property type="project" value="UniProtKB-KW"/>
</dbReference>
<dbReference type="SMART" id="SM00382">
    <property type="entry name" value="AAA"/>
    <property type="match status" value="1"/>
</dbReference>
<evidence type="ECO:0000259" key="6">
    <source>
        <dbReference type="PROSITE" id="PS50893"/>
    </source>
</evidence>
<accession>A0A9X1TXC6</accession>
<evidence type="ECO:0000256" key="4">
    <source>
        <dbReference type="ARBA" id="ARBA00022840"/>
    </source>
</evidence>
<dbReference type="InterPro" id="IPR003593">
    <property type="entry name" value="AAA+_ATPase"/>
</dbReference>
<evidence type="ECO:0000313" key="7">
    <source>
        <dbReference type="EMBL" id="MCF4005915.1"/>
    </source>
</evidence>
<comment type="subcellular location">
    <subcellularLocation>
        <location evidence="1">Cell membrane</location>
        <topology evidence="1">Peripheral membrane protein</topology>
    </subcellularLocation>
</comment>
<keyword evidence="3" id="KW-0547">Nucleotide-binding</keyword>
<dbReference type="PROSITE" id="PS50893">
    <property type="entry name" value="ABC_TRANSPORTER_2"/>
    <property type="match status" value="1"/>
</dbReference>